<reference evidence="1 2" key="1">
    <citation type="submission" date="2019-03" db="EMBL/GenBank/DDBJ databases">
        <title>Genomic Encyclopedia of Type Strains, Phase III (KMG-III): the genomes of soil and plant-associated and newly described type strains.</title>
        <authorList>
            <person name="Whitman W."/>
        </authorList>
    </citation>
    <scope>NUCLEOTIDE SEQUENCE [LARGE SCALE GENOMIC DNA]</scope>
    <source>
        <strain evidence="1 2">VKMAc-2574</strain>
    </source>
</reference>
<evidence type="ECO:0000313" key="2">
    <source>
        <dbReference type="Proteomes" id="UP000295060"/>
    </source>
</evidence>
<dbReference type="GO" id="GO:0016301">
    <property type="term" value="F:kinase activity"/>
    <property type="evidence" value="ECO:0007669"/>
    <property type="project" value="UniProtKB-KW"/>
</dbReference>
<evidence type="ECO:0000313" key="1">
    <source>
        <dbReference type="EMBL" id="TDW94550.1"/>
    </source>
</evidence>
<sequence length="168" mass="18577">MADRLVLLCGTSFSGKSTVARVLAERLPARVVSLDEINERRGLWGGDGIPVEEWMRTHEVARVEVRELLGSGTSVVVDDTSSPRFLRDGWRALAAAEDVGFTLVYVDVDHATVRTRRAANRLDPRRQDVTDAVLEQHLAEFEPPGDDEDAVRIRSADDFFRSGGWGGS</sequence>
<name>A0ABY2FN31_9ACTN</name>
<dbReference type="Proteomes" id="UP000295060">
    <property type="component" value="Unassembled WGS sequence"/>
</dbReference>
<proteinExistence type="predicted"/>
<keyword evidence="2" id="KW-1185">Reference proteome</keyword>
<dbReference type="PANTHER" id="PTHR43883:SF1">
    <property type="entry name" value="GLUCONOKINASE"/>
    <property type="match status" value="1"/>
</dbReference>
<dbReference type="RefSeq" id="WP_255517758.1">
    <property type="nucleotide sequence ID" value="NZ_SODU01000001.1"/>
</dbReference>
<dbReference type="SUPFAM" id="SSF52540">
    <property type="entry name" value="P-loop containing nucleoside triphosphate hydrolases"/>
    <property type="match status" value="1"/>
</dbReference>
<dbReference type="Pfam" id="PF13671">
    <property type="entry name" value="AAA_33"/>
    <property type="match status" value="1"/>
</dbReference>
<dbReference type="InterPro" id="IPR052732">
    <property type="entry name" value="Cell-binding_unc_protein"/>
</dbReference>
<dbReference type="PANTHER" id="PTHR43883">
    <property type="entry name" value="SLR0207 PROTEIN"/>
    <property type="match status" value="1"/>
</dbReference>
<dbReference type="EMBL" id="SODU01000001">
    <property type="protein sequence ID" value="TDW94550.1"/>
    <property type="molecule type" value="Genomic_DNA"/>
</dbReference>
<keyword evidence="1" id="KW-0418">Kinase</keyword>
<protein>
    <submittedName>
        <fullName evidence="1">Kinase</fullName>
    </submittedName>
</protein>
<comment type="caution">
    <text evidence="1">The sequence shown here is derived from an EMBL/GenBank/DDBJ whole genome shotgun (WGS) entry which is preliminary data.</text>
</comment>
<gene>
    <name evidence="1" type="ORF">EV137_1867</name>
</gene>
<accession>A0ABY2FN31</accession>
<keyword evidence="1" id="KW-0808">Transferase</keyword>
<organism evidence="1 2">
    <name type="scientific">Kribbella pratensis</name>
    <dbReference type="NCBI Taxonomy" id="2512112"/>
    <lineage>
        <taxon>Bacteria</taxon>
        <taxon>Bacillati</taxon>
        <taxon>Actinomycetota</taxon>
        <taxon>Actinomycetes</taxon>
        <taxon>Propionibacteriales</taxon>
        <taxon>Kribbellaceae</taxon>
        <taxon>Kribbella</taxon>
    </lineage>
</organism>
<dbReference type="InterPro" id="IPR027417">
    <property type="entry name" value="P-loop_NTPase"/>
</dbReference>
<dbReference type="Gene3D" id="3.40.50.300">
    <property type="entry name" value="P-loop containing nucleotide triphosphate hydrolases"/>
    <property type="match status" value="1"/>
</dbReference>